<name>A0A1G7PVN8_9RHOB</name>
<dbReference type="OrthoDB" id="7865723at2"/>
<evidence type="ECO:0000313" key="2">
    <source>
        <dbReference type="Proteomes" id="UP000182284"/>
    </source>
</evidence>
<protein>
    <submittedName>
        <fullName evidence="1">Uncharacterized protein</fullName>
    </submittedName>
</protein>
<dbReference type="Proteomes" id="UP000182284">
    <property type="component" value="Unassembled WGS sequence"/>
</dbReference>
<reference evidence="1 2" key="1">
    <citation type="submission" date="2016-10" db="EMBL/GenBank/DDBJ databases">
        <authorList>
            <person name="de Groot N.N."/>
        </authorList>
    </citation>
    <scope>NUCLEOTIDE SEQUENCE [LARGE SCALE GENOMIC DNA]</scope>
    <source>
        <strain evidence="1 2">DSM 27375</strain>
    </source>
</reference>
<accession>A0A1G7PVN8</accession>
<dbReference type="AlphaFoldDB" id="A0A1G7PVN8"/>
<sequence>MDMVFTIAGHALTAERLTMRGNTIEVDFAPEAAGPLAEAYGGSQSVCVANFPVTYSVQDYRTEGAKGCRAILLVNSSAGRVLH</sequence>
<evidence type="ECO:0000313" key="1">
    <source>
        <dbReference type="EMBL" id="SDF90263.1"/>
    </source>
</evidence>
<dbReference type="RefSeq" id="WP_074645998.1">
    <property type="nucleotide sequence ID" value="NZ_FNBL01000008.1"/>
</dbReference>
<organism evidence="1 2">
    <name type="scientific">Celeribacter baekdonensis</name>
    <dbReference type="NCBI Taxonomy" id="875171"/>
    <lineage>
        <taxon>Bacteria</taxon>
        <taxon>Pseudomonadati</taxon>
        <taxon>Pseudomonadota</taxon>
        <taxon>Alphaproteobacteria</taxon>
        <taxon>Rhodobacterales</taxon>
        <taxon>Roseobacteraceae</taxon>
        <taxon>Celeribacter</taxon>
    </lineage>
</organism>
<dbReference type="EMBL" id="FNBL01000008">
    <property type="protein sequence ID" value="SDF90263.1"/>
    <property type="molecule type" value="Genomic_DNA"/>
</dbReference>
<gene>
    <name evidence="1" type="ORF">SAMN04488117_108172</name>
</gene>
<proteinExistence type="predicted"/>